<evidence type="ECO:0000256" key="2">
    <source>
        <dbReference type="PROSITE-ProRule" id="PRU01161"/>
    </source>
</evidence>
<feature type="transmembrane region" description="Helical" evidence="3">
    <location>
        <begin position="42"/>
        <end position="63"/>
    </location>
</feature>
<evidence type="ECO:0000259" key="4">
    <source>
        <dbReference type="PROSITE" id="PS51635"/>
    </source>
</evidence>
<evidence type="ECO:0000313" key="5">
    <source>
        <dbReference type="EMBL" id="MCP2166164.1"/>
    </source>
</evidence>
<keyword evidence="2" id="KW-0442">Lipid degradation</keyword>
<gene>
    <name evidence="5" type="ORF">LX83_003023</name>
</gene>
<dbReference type="GO" id="GO:0016042">
    <property type="term" value="P:lipid catabolic process"/>
    <property type="evidence" value="ECO:0007669"/>
    <property type="project" value="UniProtKB-UniRule"/>
</dbReference>
<dbReference type="AlphaFoldDB" id="A0AAE3GF20"/>
<evidence type="ECO:0000313" key="6">
    <source>
        <dbReference type="Proteomes" id="UP001206128"/>
    </source>
</evidence>
<sequence>MPKESVAVVLGGGGLAGIGWTTGALAALEECGTLRLAAVDQVIGTSAGAAVAAVVLQAGSAGVEYDRVRKTRRNDELVPAVALADVLPDVLAIHDSDEPLAVKAARLAELSRQRSGTDPARRRAAIAGRVAADTWPDGRFGITAVRADGSRTVFTRDSGVGLVDALTASCAVPGLWPVARVNGVDHLDGGTFSLTNADLAAAADRVVVLQPMPDPPAYTTAEHRAVLDRAVVVEPSERSRAGFGADPFDPDVRGIAAVLGYEDGLAAAPAVAALVENGLTGKH</sequence>
<keyword evidence="6" id="KW-1185">Reference proteome</keyword>
<dbReference type="InterPro" id="IPR002641">
    <property type="entry name" value="PNPLA_dom"/>
</dbReference>
<comment type="caution">
    <text evidence="5">The sequence shown here is derived from an EMBL/GenBank/DDBJ whole genome shotgun (WGS) entry which is preliminary data.</text>
</comment>
<keyword evidence="1 2" id="KW-0443">Lipid metabolism</keyword>
<feature type="active site" description="Proton acceptor" evidence="2">
    <location>
        <position position="188"/>
    </location>
</feature>
<keyword evidence="3" id="KW-0812">Transmembrane</keyword>
<dbReference type="Pfam" id="PF01734">
    <property type="entry name" value="Patatin"/>
    <property type="match status" value="1"/>
</dbReference>
<feature type="active site" description="Nucleophile" evidence="2">
    <location>
        <position position="46"/>
    </location>
</feature>
<dbReference type="PROSITE" id="PS51635">
    <property type="entry name" value="PNPLA"/>
    <property type="match status" value="1"/>
</dbReference>
<name>A0AAE3GF20_9PSEU</name>
<keyword evidence="3" id="KW-0472">Membrane</keyword>
<dbReference type="GO" id="GO:0016787">
    <property type="term" value="F:hydrolase activity"/>
    <property type="evidence" value="ECO:0007669"/>
    <property type="project" value="UniProtKB-UniRule"/>
</dbReference>
<keyword evidence="2" id="KW-0378">Hydrolase</keyword>
<reference evidence="5" key="1">
    <citation type="submission" date="2022-06" db="EMBL/GenBank/DDBJ databases">
        <title>Genomic Encyclopedia of Archaeal and Bacterial Type Strains, Phase II (KMG-II): from individual species to whole genera.</title>
        <authorList>
            <person name="Goeker M."/>
        </authorList>
    </citation>
    <scope>NUCLEOTIDE SEQUENCE</scope>
    <source>
        <strain evidence="5">DSM 43935</strain>
    </source>
</reference>
<feature type="short sequence motif" description="GXSXG" evidence="2">
    <location>
        <begin position="44"/>
        <end position="48"/>
    </location>
</feature>
<dbReference type="Proteomes" id="UP001206128">
    <property type="component" value="Unassembled WGS sequence"/>
</dbReference>
<dbReference type="SUPFAM" id="SSF52151">
    <property type="entry name" value="FabD/lysophospholipase-like"/>
    <property type="match status" value="1"/>
</dbReference>
<dbReference type="RefSeq" id="WP_253771744.1">
    <property type="nucleotide sequence ID" value="NZ_JAMTCK010000006.1"/>
</dbReference>
<protein>
    <submittedName>
        <fullName evidence="5">NTE family protein</fullName>
    </submittedName>
</protein>
<keyword evidence="3" id="KW-1133">Transmembrane helix</keyword>
<evidence type="ECO:0000256" key="1">
    <source>
        <dbReference type="ARBA" id="ARBA00023098"/>
    </source>
</evidence>
<evidence type="ECO:0000256" key="3">
    <source>
        <dbReference type="SAM" id="Phobius"/>
    </source>
</evidence>
<proteinExistence type="predicted"/>
<accession>A0AAE3GF20</accession>
<dbReference type="InterPro" id="IPR016035">
    <property type="entry name" value="Acyl_Trfase/lysoPLipase"/>
</dbReference>
<feature type="domain" description="PNPLA" evidence="4">
    <location>
        <begin position="8"/>
        <end position="203"/>
    </location>
</feature>
<organism evidence="5 6">
    <name type="scientific">Goodfellowiella coeruleoviolacea</name>
    <dbReference type="NCBI Taxonomy" id="334858"/>
    <lineage>
        <taxon>Bacteria</taxon>
        <taxon>Bacillati</taxon>
        <taxon>Actinomycetota</taxon>
        <taxon>Actinomycetes</taxon>
        <taxon>Pseudonocardiales</taxon>
        <taxon>Pseudonocardiaceae</taxon>
        <taxon>Goodfellowiella</taxon>
    </lineage>
</organism>
<feature type="short sequence motif" description="GXGXXG" evidence="2">
    <location>
        <begin position="12"/>
        <end position="17"/>
    </location>
</feature>
<feature type="short sequence motif" description="DGA/G" evidence="2">
    <location>
        <begin position="188"/>
        <end position="190"/>
    </location>
</feature>
<dbReference type="EMBL" id="JAMTCK010000006">
    <property type="protein sequence ID" value="MCP2166164.1"/>
    <property type="molecule type" value="Genomic_DNA"/>
</dbReference>
<dbReference type="Gene3D" id="3.40.1090.10">
    <property type="entry name" value="Cytosolic phospholipase A2 catalytic domain"/>
    <property type="match status" value="1"/>
</dbReference>